<dbReference type="EMBL" id="QTTT01000001">
    <property type="protein sequence ID" value="REE95761.1"/>
    <property type="molecule type" value="Genomic_DNA"/>
</dbReference>
<dbReference type="OrthoDB" id="9803665at2"/>
<sequence>MTGDSKRDVVFLVASTGMERMLSGLLGGPAGPGGRVGCGTFGLDPGEDVFVAANGDPGVYGTARELLSPFERLHRRAVVMLNAAWPGSPGAAAISDDLIRRLSGSWEEFAVIVVDPSIEAWVWRGLPDPAEVLPLPADHRKILTLSRHWGVDETAPDDPKAALDHLRRRHGVRVFDSDLGRAAEHMSPKHCTDPAFTLLCNHLQAWYPEKS</sequence>
<name>A0A3D9SVR7_9ACTN</name>
<dbReference type="InterPro" id="IPR059210">
    <property type="entry name" value="MADS4-like"/>
</dbReference>
<dbReference type="NCBIfam" id="NF047734">
    <property type="entry name" value="antiphage_MADS4"/>
    <property type="match status" value="1"/>
</dbReference>
<gene>
    <name evidence="1" type="ORF">DFJ69_1172</name>
</gene>
<dbReference type="AlphaFoldDB" id="A0A3D9SVR7"/>
<accession>A0A3D9SVR7</accession>
<protein>
    <submittedName>
        <fullName evidence="1">Uncharacterized protein</fullName>
    </submittedName>
</protein>
<comment type="caution">
    <text evidence="1">The sequence shown here is derived from an EMBL/GenBank/DDBJ whole genome shotgun (WGS) entry which is preliminary data.</text>
</comment>
<dbReference type="RefSeq" id="WP_116021505.1">
    <property type="nucleotide sequence ID" value="NZ_QTTT01000001.1"/>
</dbReference>
<evidence type="ECO:0000313" key="1">
    <source>
        <dbReference type="EMBL" id="REE95761.1"/>
    </source>
</evidence>
<dbReference type="Proteomes" id="UP000256661">
    <property type="component" value="Unassembled WGS sequence"/>
</dbReference>
<organism evidence="1 2">
    <name type="scientific">Thermomonospora umbrina</name>
    <dbReference type="NCBI Taxonomy" id="111806"/>
    <lineage>
        <taxon>Bacteria</taxon>
        <taxon>Bacillati</taxon>
        <taxon>Actinomycetota</taxon>
        <taxon>Actinomycetes</taxon>
        <taxon>Streptosporangiales</taxon>
        <taxon>Thermomonosporaceae</taxon>
        <taxon>Thermomonospora</taxon>
    </lineage>
</organism>
<reference evidence="1 2" key="1">
    <citation type="submission" date="2018-08" db="EMBL/GenBank/DDBJ databases">
        <title>Sequencing the genomes of 1000 actinobacteria strains.</title>
        <authorList>
            <person name="Klenk H.-P."/>
        </authorList>
    </citation>
    <scope>NUCLEOTIDE SEQUENCE [LARGE SCALE GENOMIC DNA]</scope>
    <source>
        <strain evidence="1 2">DSM 43927</strain>
    </source>
</reference>
<proteinExistence type="predicted"/>
<keyword evidence="2" id="KW-1185">Reference proteome</keyword>
<evidence type="ECO:0000313" key="2">
    <source>
        <dbReference type="Proteomes" id="UP000256661"/>
    </source>
</evidence>